<organism evidence="1">
    <name type="scientific">marine sediment metagenome</name>
    <dbReference type="NCBI Taxonomy" id="412755"/>
    <lineage>
        <taxon>unclassified sequences</taxon>
        <taxon>metagenomes</taxon>
        <taxon>ecological metagenomes</taxon>
    </lineage>
</organism>
<sequence>MPQKTWIELHVKCLNETEDNERLREMGVPSKGSETEYRRLCIRPEQIEGYYENADGGCFLVAMGAEYSVQESYDELFSFILKE</sequence>
<reference evidence="1" key="1">
    <citation type="journal article" date="2014" name="Front. Microbiol.">
        <title>High frequency of phylogenetically diverse reductive dehalogenase-homologous genes in deep subseafloor sedimentary metagenomes.</title>
        <authorList>
            <person name="Kawai M."/>
            <person name="Futagami T."/>
            <person name="Toyoda A."/>
            <person name="Takaki Y."/>
            <person name="Nishi S."/>
            <person name="Hori S."/>
            <person name="Arai W."/>
            <person name="Tsubouchi T."/>
            <person name="Morono Y."/>
            <person name="Uchiyama I."/>
            <person name="Ito T."/>
            <person name="Fujiyama A."/>
            <person name="Inagaki F."/>
            <person name="Takami H."/>
        </authorList>
    </citation>
    <scope>NUCLEOTIDE SEQUENCE</scope>
    <source>
        <strain evidence="1">Expedition CK06-06</strain>
    </source>
</reference>
<comment type="caution">
    <text evidence="1">The sequence shown here is derived from an EMBL/GenBank/DDBJ whole genome shotgun (WGS) entry which is preliminary data.</text>
</comment>
<accession>X0X379</accession>
<proteinExistence type="predicted"/>
<dbReference type="EMBL" id="BARS01047937">
    <property type="protein sequence ID" value="GAG31098.1"/>
    <property type="molecule type" value="Genomic_DNA"/>
</dbReference>
<protein>
    <submittedName>
        <fullName evidence="1">Uncharacterized protein</fullName>
    </submittedName>
</protein>
<dbReference type="AlphaFoldDB" id="X0X379"/>
<evidence type="ECO:0000313" key="1">
    <source>
        <dbReference type="EMBL" id="GAG31098.1"/>
    </source>
</evidence>
<name>X0X379_9ZZZZ</name>
<gene>
    <name evidence="1" type="ORF">S01H1_71941</name>
</gene>